<sequence>MPDAAQPLLTLLVSPDFIPSTVALQIFWVFGSWLDGPVVFGGVDSVAMQAVPEAAPAAATSAPAAAQEPTVRSFDISKELVSSVRDRSGMGLRMKDGCLLYDKICNLKLAKDTPVYTAALKLFAKVGQSDRVRDIWEEATRMVQINVPLAAARIAAAAADGDVLAAAAVLDHMNQTGVPIGIGHISSAIRACWGSKDSHKPARYLFQLLLDLDLEPDIITFTCFIGACITAPLEDVLSTYANMKERGIEVNQVFAETFLVTVLRKPQDAAWSLDNLVTDVLPAQSPACLDAAREGLADFKAAGIKFSKLTARIDRALHQIQQMDV</sequence>
<organism evidence="1 2">
    <name type="scientific">Symbiodinium microadriaticum</name>
    <name type="common">Dinoflagellate</name>
    <name type="synonym">Zooxanthella microadriatica</name>
    <dbReference type="NCBI Taxonomy" id="2951"/>
    <lineage>
        <taxon>Eukaryota</taxon>
        <taxon>Sar</taxon>
        <taxon>Alveolata</taxon>
        <taxon>Dinophyceae</taxon>
        <taxon>Suessiales</taxon>
        <taxon>Symbiodiniaceae</taxon>
        <taxon>Symbiodinium</taxon>
    </lineage>
</organism>
<proteinExistence type="predicted"/>
<comment type="caution">
    <text evidence="1">The sequence shown here is derived from an EMBL/GenBank/DDBJ whole genome shotgun (WGS) entry which is preliminary data.</text>
</comment>
<dbReference type="InterPro" id="IPR011990">
    <property type="entry name" value="TPR-like_helical_dom_sf"/>
</dbReference>
<accession>A0A1Q9DG14</accession>
<protein>
    <submittedName>
        <fullName evidence="1">Pentatricopeptide repeat-containing protein, mitochondrial</fullName>
    </submittedName>
</protein>
<dbReference type="GO" id="GO:0005739">
    <property type="term" value="C:mitochondrion"/>
    <property type="evidence" value="ECO:0007669"/>
    <property type="project" value="TreeGrafter"/>
</dbReference>
<dbReference type="EMBL" id="LSRX01000558">
    <property type="protein sequence ID" value="OLP94085.1"/>
    <property type="molecule type" value="Genomic_DNA"/>
</dbReference>
<evidence type="ECO:0000313" key="2">
    <source>
        <dbReference type="Proteomes" id="UP000186817"/>
    </source>
</evidence>
<keyword evidence="2" id="KW-1185">Reference proteome</keyword>
<evidence type="ECO:0000313" key="1">
    <source>
        <dbReference type="EMBL" id="OLP94085.1"/>
    </source>
</evidence>
<dbReference type="GO" id="GO:0003729">
    <property type="term" value="F:mRNA binding"/>
    <property type="evidence" value="ECO:0007669"/>
    <property type="project" value="TreeGrafter"/>
</dbReference>
<dbReference type="AlphaFoldDB" id="A0A1Q9DG14"/>
<dbReference type="PANTHER" id="PTHR47934:SF6">
    <property type="entry name" value="MITOCHONDRIAL GROUP I INTRON SPLICING FACTOR CCM1-RELATED"/>
    <property type="match status" value="1"/>
</dbReference>
<dbReference type="OMA" id="FLFVETY"/>
<dbReference type="OrthoDB" id="427701at2759"/>
<dbReference type="GO" id="GO:0006396">
    <property type="term" value="P:RNA processing"/>
    <property type="evidence" value="ECO:0007669"/>
    <property type="project" value="TreeGrafter"/>
</dbReference>
<gene>
    <name evidence="1" type="ORF">AK812_SmicGene23941</name>
</gene>
<reference evidence="1 2" key="1">
    <citation type="submission" date="2016-02" db="EMBL/GenBank/DDBJ databases">
        <title>Genome analysis of coral dinoflagellate symbionts highlights evolutionary adaptations to a symbiotic lifestyle.</title>
        <authorList>
            <person name="Aranda M."/>
            <person name="Li Y."/>
            <person name="Liew Y.J."/>
            <person name="Baumgarten S."/>
            <person name="Simakov O."/>
            <person name="Wilson M."/>
            <person name="Piel J."/>
            <person name="Ashoor H."/>
            <person name="Bougouffa S."/>
            <person name="Bajic V.B."/>
            <person name="Ryu T."/>
            <person name="Ravasi T."/>
            <person name="Bayer T."/>
            <person name="Micklem G."/>
            <person name="Kim H."/>
            <person name="Bhak J."/>
            <person name="Lajeunesse T.C."/>
            <person name="Voolstra C.R."/>
        </authorList>
    </citation>
    <scope>NUCLEOTIDE SEQUENCE [LARGE SCALE GENOMIC DNA]</scope>
    <source>
        <strain evidence="1 2">CCMP2467</strain>
    </source>
</reference>
<dbReference type="GO" id="GO:0007005">
    <property type="term" value="P:mitochondrion organization"/>
    <property type="evidence" value="ECO:0007669"/>
    <property type="project" value="TreeGrafter"/>
</dbReference>
<dbReference type="Gene3D" id="1.25.40.10">
    <property type="entry name" value="Tetratricopeptide repeat domain"/>
    <property type="match status" value="1"/>
</dbReference>
<dbReference type="InterPro" id="IPR051114">
    <property type="entry name" value="Mito_RNA_Proc_CCM1"/>
</dbReference>
<name>A0A1Q9DG14_SYMMI</name>
<dbReference type="Proteomes" id="UP000186817">
    <property type="component" value="Unassembled WGS sequence"/>
</dbReference>
<dbReference type="PANTHER" id="PTHR47934">
    <property type="entry name" value="PENTATRICOPEPTIDE REPEAT-CONTAINING PROTEIN PET309, MITOCHONDRIAL"/>
    <property type="match status" value="1"/>
</dbReference>